<protein>
    <recommendedName>
        <fullName evidence="3">TLDc domain-containing protein</fullName>
    </recommendedName>
</protein>
<name>A0A397VQS0_9GLOM</name>
<organism evidence="1 2">
    <name type="scientific">Gigaspora rosea</name>
    <dbReference type="NCBI Taxonomy" id="44941"/>
    <lineage>
        <taxon>Eukaryota</taxon>
        <taxon>Fungi</taxon>
        <taxon>Fungi incertae sedis</taxon>
        <taxon>Mucoromycota</taxon>
        <taxon>Glomeromycotina</taxon>
        <taxon>Glomeromycetes</taxon>
        <taxon>Diversisporales</taxon>
        <taxon>Gigasporaceae</taxon>
        <taxon>Gigaspora</taxon>
    </lineage>
</organism>
<proteinExistence type="predicted"/>
<evidence type="ECO:0000313" key="2">
    <source>
        <dbReference type="Proteomes" id="UP000266673"/>
    </source>
</evidence>
<dbReference type="EMBL" id="QKWP01000357">
    <property type="protein sequence ID" value="RIB21506.1"/>
    <property type="molecule type" value="Genomic_DNA"/>
</dbReference>
<comment type="caution">
    <text evidence="1">The sequence shown here is derived from an EMBL/GenBank/DDBJ whole genome shotgun (WGS) entry which is preliminary data.</text>
</comment>
<gene>
    <name evidence="1" type="ORF">C2G38_2078100</name>
</gene>
<accession>A0A397VQS0</accession>
<sequence length="82" mass="9747">MNYGPTFGAGHDIYMGNNSNQANNCYYYHYSYEKAIRNQICEFKFCVDEYEIIYISTLHTSAQNYCMTYPDFLPTMFLPNYQ</sequence>
<evidence type="ECO:0008006" key="3">
    <source>
        <dbReference type="Google" id="ProtNLM"/>
    </source>
</evidence>
<dbReference type="AlphaFoldDB" id="A0A397VQS0"/>
<reference evidence="1 2" key="1">
    <citation type="submission" date="2018-06" db="EMBL/GenBank/DDBJ databases">
        <title>Comparative genomics reveals the genomic features of Rhizophagus irregularis, R. cerebriforme, R. diaphanum and Gigaspora rosea, and their symbiotic lifestyle signature.</title>
        <authorList>
            <person name="Morin E."/>
            <person name="San Clemente H."/>
            <person name="Chen E.C.H."/>
            <person name="De La Providencia I."/>
            <person name="Hainaut M."/>
            <person name="Kuo A."/>
            <person name="Kohler A."/>
            <person name="Murat C."/>
            <person name="Tang N."/>
            <person name="Roy S."/>
            <person name="Loubradou J."/>
            <person name="Henrissat B."/>
            <person name="Grigoriev I.V."/>
            <person name="Corradi N."/>
            <person name="Roux C."/>
            <person name="Martin F.M."/>
        </authorList>
    </citation>
    <scope>NUCLEOTIDE SEQUENCE [LARGE SCALE GENOMIC DNA]</scope>
    <source>
        <strain evidence="1 2">DAOM 194757</strain>
    </source>
</reference>
<dbReference type="OrthoDB" id="5953547at2759"/>
<evidence type="ECO:0000313" key="1">
    <source>
        <dbReference type="EMBL" id="RIB21506.1"/>
    </source>
</evidence>
<dbReference type="Proteomes" id="UP000266673">
    <property type="component" value="Unassembled WGS sequence"/>
</dbReference>
<keyword evidence="2" id="KW-1185">Reference proteome</keyword>